<evidence type="ECO:0000256" key="2">
    <source>
        <dbReference type="ARBA" id="ARBA00002315"/>
    </source>
</evidence>
<dbReference type="Gene3D" id="3.30.70.2130">
    <property type="entry name" value="Metalloenzyme domain"/>
    <property type="match status" value="1"/>
</dbReference>
<dbReference type="InterPro" id="IPR017850">
    <property type="entry name" value="Alkaline_phosphatase_core_sf"/>
</dbReference>
<keyword evidence="5" id="KW-0324">Glycolysis</keyword>
<evidence type="ECO:0000313" key="7">
    <source>
        <dbReference type="EMBL" id="HDS10961.1"/>
    </source>
</evidence>
<feature type="domain" description="Metalloenzyme" evidence="6">
    <location>
        <begin position="1"/>
        <end position="407"/>
    </location>
</feature>
<reference evidence="7" key="1">
    <citation type="journal article" date="2020" name="mSystems">
        <title>Genome- and Community-Level Interaction Insights into Carbon Utilization and Element Cycling Functions of Hydrothermarchaeota in Hydrothermal Sediment.</title>
        <authorList>
            <person name="Zhou Z."/>
            <person name="Liu Y."/>
            <person name="Xu W."/>
            <person name="Pan J."/>
            <person name="Luo Z.H."/>
            <person name="Li M."/>
        </authorList>
    </citation>
    <scope>NUCLEOTIDE SEQUENCE [LARGE SCALE GENOMIC DNA]</scope>
    <source>
        <strain evidence="7">SpSt-123</strain>
    </source>
</reference>
<evidence type="ECO:0000256" key="3">
    <source>
        <dbReference type="ARBA" id="ARBA00004921"/>
    </source>
</evidence>
<evidence type="ECO:0000256" key="1">
    <source>
        <dbReference type="ARBA" id="ARBA00000370"/>
    </source>
</evidence>
<dbReference type="Pfam" id="PF01676">
    <property type="entry name" value="Metalloenzyme"/>
    <property type="match status" value="1"/>
</dbReference>
<comment type="pathway">
    <text evidence="3">Carbohydrate degradation.</text>
</comment>
<proteinExistence type="inferred from homology"/>
<organism evidence="7">
    <name type="scientific">Fervidicoccus fontis</name>
    <dbReference type="NCBI Taxonomy" id="683846"/>
    <lineage>
        <taxon>Archaea</taxon>
        <taxon>Thermoproteota</taxon>
        <taxon>Thermoprotei</taxon>
        <taxon>Fervidicoccales</taxon>
        <taxon>Fervidicoccaceae</taxon>
        <taxon>Fervidicoccus</taxon>
    </lineage>
</organism>
<dbReference type="InterPro" id="IPR004456">
    <property type="entry name" value="Pglycerate_mutase_ApgM"/>
</dbReference>
<dbReference type="GO" id="GO:0046872">
    <property type="term" value="F:metal ion binding"/>
    <property type="evidence" value="ECO:0007669"/>
    <property type="project" value="InterPro"/>
</dbReference>
<evidence type="ECO:0000256" key="5">
    <source>
        <dbReference type="ARBA" id="ARBA00023152"/>
    </source>
</evidence>
<dbReference type="Gene3D" id="3.40.720.10">
    <property type="entry name" value="Alkaline Phosphatase, subunit A"/>
    <property type="match status" value="2"/>
</dbReference>
<sequence>MKVVYVVLDGAAGSIQEKETAYLIANTPGLDMIANKGRNGCFYPIGEGKAPESDVAVMSILGYPEHLYPGRGPIEALGIGYELVEGREVVFRGNLATVDLSTRRIIDRRVGRNLSDEEAKKLMEPISFMLLDNGNAYARVFHTVGYRAVVVLGSYTKKLSPRVSNVDPAYRREGLFSVALDKYSPYVSGCEPLEDSSEARYTCELVNEFLEKSSRILESHEINKKREAEGKLKANFILLRDAGGSKPSFPSFVSKHGLRGASIVDMPVEIGISRACGLDAYVLSPSNPPTEQALAERLGLTLRLIDKYDFVYIHIKGPDEPGHDGDCAKKARIIEKIDEMYLQPLLMHASGGEIAVVVLSDHATPCSAKSHTADPVPIGIYHKDLNGDMLGKFGENSCCKGSLGLIPHGTLLIETIKKVITG</sequence>
<dbReference type="EMBL" id="DSDY01000154">
    <property type="protein sequence ID" value="HDS10961.1"/>
    <property type="molecule type" value="Genomic_DNA"/>
</dbReference>
<dbReference type="GO" id="GO:0004619">
    <property type="term" value="F:phosphoglycerate mutase activity"/>
    <property type="evidence" value="ECO:0007669"/>
    <property type="project" value="UniProtKB-EC"/>
</dbReference>
<dbReference type="InterPro" id="IPR006124">
    <property type="entry name" value="Metalloenzyme"/>
</dbReference>
<dbReference type="GO" id="GO:0006096">
    <property type="term" value="P:glycolytic process"/>
    <property type="evidence" value="ECO:0007669"/>
    <property type="project" value="UniProtKB-KW"/>
</dbReference>
<gene>
    <name evidence="7" type="primary">apgM</name>
    <name evidence="7" type="ORF">ENO04_05055</name>
</gene>
<comment type="catalytic activity">
    <reaction evidence="1">
        <text>(2R)-2-phosphoglycerate = (2R)-3-phosphoglycerate</text>
        <dbReference type="Rhea" id="RHEA:15901"/>
        <dbReference type="ChEBI" id="CHEBI:58272"/>
        <dbReference type="ChEBI" id="CHEBI:58289"/>
        <dbReference type="EC" id="5.4.2.12"/>
    </reaction>
</comment>
<dbReference type="CDD" id="cd16011">
    <property type="entry name" value="iPGM_like"/>
    <property type="match status" value="1"/>
</dbReference>
<accession>A0A7C1EA97</accession>
<dbReference type="InterPro" id="IPR042253">
    <property type="entry name" value="Pglycerate_mutase_ApgM_sf"/>
</dbReference>
<evidence type="ECO:0000259" key="6">
    <source>
        <dbReference type="Pfam" id="PF01676"/>
    </source>
</evidence>
<name>A0A7C1EA97_9CREN</name>
<dbReference type="SUPFAM" id="SSF53649">
    <property type="entry name" value="Alkaline phosphatase-like"/>
    <property type="match status" value="1"/>
</dbReference>
<dbReference type="NCBIfam" id="TIGR00306">
    <property type="entry name" value="apgM"/>
    <property type="match status" value="1"/>
</dbReference>
<evidence type="ECO:0000256" key="4">
    <source>
        <dbReference type="ARBA" id="ARBA00005524"/>
    </source>
</evidence>
<dbReference type="EC" id="5.4.2.12" evidence="7"/>
<dbReference type="PANTHER" id="PTHR31209">
    <property type="entry name" value="COFACTOR-INDEPENDENT PHOSPHOGLYCERATE MUTASE"/>
    <property type="match status" value="1"/>
</dbReference>
<keyword evidence="7" id="KW-0413">Isomerase</keyword>
<dbReference type="PANTHER" id="PTHR31209:SF0">
    <property type="entry name" value="METALLOENZYME DOMAIN-CONTAINING PROTEIN"/>
    <property type="match status" value="1"/>
</dbReference>
<dbReference type="Pfam" id="PF10143">
    <property type="entry name" value="PhosphMutase"/>
    <property type="match status" value="1"/>
</dbReference>
<protein>
    <submittedName>
        <fullName evidence="7">2,3-bisphosphoglycerate-independent phosphoglycerate mutase</fullName>
        <ecNumber evidence="7">5.4.2.12</ecNumber>
    </submittedName>
</protein>
<dbReference type="AlphaFoldDB" id="A0A7C1EA97"/>
<comment type="similarity">
    <text evidence="4">Belongs to the BPG-independent phosphoglycerate mutase family. A-PGAM subfamily.</text>
</comment>
<dbReference type="PIRSF" id="PIRSF006392">
    <property type="entry name" value="IPGAM_arch"/>
    <property type="match status" value="1"/>
</dbReference>
<comment type="caution">
    <text evidence="7">The sequence shown here is derived from an EMBL/GenBank/DDBJ whole genome shotgun (WGS) entry which is preliminary data.</text>
</comment>
<comment type="function">
    <text evidence="2">Catalyzes the interconversion of 2-phosphoglycerate and 3-phosphoglycerate.</text>
</comment>